<keyword evidence="1" id="KW-0547">Nucleotide-binding</keyword>
<feature type="region of interest" description="Disordered" evidence="3">
    <location>
        <begin position="459"/>
        <end position="481"/>
    </location>
</feature>
<evidence type="ECO:0000313" key="6">
    <source>
        <dbReference type="EMBL" id="KAH0875300.1"/>
    </source>
</evidence>
<dbReference type="EMBL" id="JAGKQM010000016">
    <property type="protein sequence ID" value="KAH0875300.1"/>
    <property type="molecule type" value="Genomic_DNA"/>
</dbReference>
<dbReference type="InterPro" id="IPR030378">
    <property type="entry name" value="G_CP_dom"/>
</dbReference>
<protein>
    <submittedName>
        <fullName evidence="6">Uncharacterized protein</fullName>
    </submittedName>
</protein>
<dbReference type="InterPro" id="IPR004881">
    <property type="entry name" value="Ribosome_biogen_GTPase_RsgA"/>
</dbReference>
<dbReference type="InterPro" id="IPR010914">
    <property type="entry name" value="RsgA_GTPase_dom"/>
</dbReference>
<dbReference type="PANTHER" id="PTHR32120">
    <property type="entry name" value="SMALL RIBOSOMAL SUBUNIT BIOGENESIS GTPASE RSGA"/>
    <property type="match status" value="1"/>
</dbReference>
<name>A0ABQ7Z518_BRANA</name>
<gene>
    <name evidence="6" type="ORF">HID58_072662</name>
</gene>
<dbReference type="Proteomes" id="UP000824890">
    <property type="component" value="Unassembled WGS sequence"/>
</dbReference>
<feature type="domain" description="EngC GTPase" evidence="4">
    <location>
        <begin position="185"/>
        <end position="369"/>
    </location>
</feature>
<evidence type="ECO:0000259" key="4">
    <source>
        <dbReference type="PROSITE" id="PS50936"/>
    </source>
</evidence>
<evidence type="ECO:0000259" key="5">
    <source>
        <dbReference type="PROSITE" id="PS51721"/>
    </source>
</evidence>
<evidence type="ECO:0000313" key="7">
    <source>
        <dbReference type="Proteomes" id="UP000824890"/>
    </source>
</evidence>
<dbReference type="CDD" id="cd01854">
    <property type="entry name" value="YjeQ_EngC"/>
    <property type="match status" value="1"/>
</dbReference>
<dbReference type="Gene3D" id="3.40.50.300">
    <property type="entry name" value="P-loop containing nucleotide triphosphate hydrolases"/>
    <property type="match status" value="1"/>
</dbReference>
<dbReference type="SUPFAM" id="SSF50249">
    <property type="entry name" value="Nucleic acid-binding proteins"/>
    <property type="match status" value="1"/>
</dbReference>
<keyword evidence="2" id="KW-0342">GTP-binding</keyword>
<dbReference type="Gene3D" id="2.40.50.140">
    <property type="entry name" value="Nucleic acid-binding proteins"/>
    <property type="match status" value="1"/>
</dbReference>
<dbReference type="Pfam" id="PF03193">
    <property type="entry name" value="RsgA_GTPase"/>
    <property type="match status" value="1"/>
</dbReference>
<comment type="caution">
    <text evidence="6">The sequence shown here is derived from an EMBL/GenBank/DDBJ whole genome shotgun (WGS) entry which is preliminary data.</text>
</comment>
<evidence type="ECO:0000256" key="2">
    <source>
        <dbReference type="ARBA" id="ARBA00023134"/>
    </source>
</evidence>
<dbReference type="NCBIfam" id="TIGR00157">
    <property type="entry name" value="ribosome small subunit-dependent GTPase A"/>
    <property type="match status" value="1"/>
</dbReference>
<dbReference type="InterPro" id="IPR012340">
    <property type="entry name" value="NA-bd_OB-fold"/>
</dbReference>
<dbReference type="PROSITE" id="PS50936">
    <property type="entry name" value="ENGC_GTPASE"/>
    <property type="match status" value="1"/>
</dbReference>
<proteinExistence type="inferred from homology"/>
<sequence>MQISSLSIIRHSSPFLLRRASIHHGGCGVRLGTGIGIRRSFHLLTLSARRDNPDVSRKPQPSKNMLRAKHIGKHHSSLAPVLSPDHNPSLLPSQAIGTVATAQANFMRVVVQDGDGDGDDRSSSTSSSKDGVELLCVVRAVLKKIRRRVLVGDKVLVGSIDWVDRRGMIENVFQRRSEILDPPVANVDHLLVLFSLDQPKLEPFTLTRFLVEAESTGIPLTLALNKCELITEEARTHCYLLRRHYLCLQELESWKMRLRGWNYEPFFCSVGTKEGLDAIAFVLRNQTSVIVGPSGVGKSSLINILRSSSGGGDVEDENWFEPIIGNKWFEDQRVGEVSTRSGRGKHTTRNVSLLPITEGGYLADTPGFNQPSLLKVTKHSLALCFPEIRKMIEEEKCGFKDCLHIGEPGCVVKGGWERYPYYLQLLDEIRVREEFQLRTFGTKREGDVRYKVGGMGVKQAEPRLQPKKHRRESRKKVKQTMISELDEYEDEESDLDIEDDPIVQAIENEKER</sequence>
<feature type="domain" description="CP-type G" evidence="5">
    <location>
        <begin position="177"/>
        <end position="371"/>
    </location>
</feature>
<accession>A0ABQ7Z518</accession>
<reference evidence="6 7" key="1">
    <citation type="submission" date="2021-05" db="EMBL/GenBank/DDBJ databases">
        <title>Genome Assembly of Synthetic Allotetraploid Brassica napus Reveals Homoeologous Exchanges between Subgenomes.</title>
        <authorList>
            <person name="Davis J.T."/>
        </authorList>
    </citation>
    <scope>NUCLEOTIDE SEQUENCE [LARGE SCALE GENOMIC DNA]</scope>
    <source>
        <strain evidence="7">cv. Da-Ae</strain>
        <tissue evidence="6">Seedling</tissue>
    </source>
</reference>
<organism evidence="6 7">
    <name type="scientific">Brassica napus</name>
    <name type="common">Rape</name>
    <dbReference type="NCBI Taxonomy" id="3708"/>
    <lineage>
        <taxon>Eukaryota</taxon>
        <taxon>Viridiplantae</taxon>
        <taxon>Streptophyta</taxon>
        <taxon>Embryophyta</taxon>
        <taxon>Tracheophyta</taxon>
        <taxon>Spermatophyta</taxon>
        <taxon>Magnoliopsida</taxon>
        <taxon>eudicotyledons</taxon>
        <taxon>Gunneridae</taxon>
        <taxon>Pentapetalae</taxon>
        <taxon>rosids</taxon>
        <taxon>malvids</taxon>
        <taxon>Brassicales</taxon>
        <taxon>Brassicaceae</taxon>
        <taxon>Brassiceae</taxon>
        <taxon>Brassica</taxon>
    </lineage>
</organism>
<keyword evidence="7" id="KW-1185">Reference proteome</keyword>
<evidence type="ECO:0000256" key="1">
    <source>
        <dbReference type="ARBA" id="ARBA00022741"/>
    </source>
</evidence>
<dbReference type="Gene3D" id="1.10.40.50">
    <property type="entry name" value="Probable gtpase engc, domain 3"/>
    <property type="match status" value="1"/>
</dbReference>
<dbReference type="InterPro" id="IPR027417">
    <property type="entry name" value="P-loop_NTPase"/>
</dbReference>
<evidence type="ECO:0000256" key="3">
    <source>
        <dbReference type="SAM" id="MobiDB-lite"/>
    </source>
</evidence>
<dbReference type="PROSITE" id="PS51721">
    <property type="entry name" value="G_CP"/>
    <property type="match status" value="1"/>
</dbReference>
<dbReference type="PANTHER" id="PTHR32120:SF11">
    <property type="entry name" value="SMALL RIBOSOMAL SUBUNIT BIOGENESIS GTPASE RSGA 1, MITOCHONDRIAL-RELATED"/>
    <property type="match status" value="1"/>
</dbReference>
<dbReference type="HAMAP" id="MF_01820">
    <property type="entry name" value="GTPase_RsgA"/>
    <property type="match status" value="1"/>
</dbReference>
<dbReference type="SUPFAM" id="SSF52540">
    <property type="entry name" value="P-loop containing nucleoside triphosphate hydrolases"/>
    <property type="match status" value="1"/>
</dbReference>
<feature type="compositionally biased region" description="Basic residues" evidence="3">
    <location>
        <begin position="465"/>
        <end position="478"/>
    </location>
</feature>